<accession>W4FXT5</accession>
<keyword evidence="1" id="KW-1133">Transmembrane helix</keyword>
<organism evidence="2">
    <name type="scientific">Aphanomyces astaci</name>
    <name type="common">Crayfish plague agent</name>
    <dbReference type="NCBI Taxonomy" id="112090"/>
    <lineage>
        <taxon>Eukaryota</taxon>
        <taxon>Sar</taxon>
        <taxon>Stramenopiles</taxon>
        <taxon>Oomycota</taxon>
        <taxon>Saprolegniomycetes</taxon>
        <taxon>Saprolegniales</taxon>
        <taxon>Verrucalvaceae</taxon>
        <taxon>Aphanomyces</taxon>
    </lineage>
</organism>
<dbReference type="RefSeq" id="XP_009837997.1">
    <property type="nucleotide sequence ID" value="XM_009839695.1"/>
</dbReference>
<dbReference type="VEuPathDB" id="FungiDB:H257_12479"/>
<dbReference type="EMBL" id="KI913154">
    <property type="protein sequence ID" value="ETV72315.1"/>
    <property type="molecule type" value="Genomic_DNA"/>
</dbReference>
<sequence length="144" mass="16152">MSLGAHFQFPNTVDKENRWFPYHNVRSSMWLSMLALPQASALHTRHPVESESTMAPAPHPASNTAALVSSWSHYVLLAVGLLLVVGAHIVRKSNSSVQRRLLCRRRQRQFRSKMIPVAKVVGYSVLGSPNDELPAHEDYVLIEV</sequence>
<dbReference type="GeneID" id="20814475"/>
<dbReference type="AlphaFoldDB" id="W4FXT5"/>
<evidence type="ECO:0000256" key="1">
    <source>
        <dbReference type="SAM" id="Phobius"/>
    </source>
</evidence>
<keyword evidence="1" id="KW-0812">Transmembrane</keyword>
<proteinExistence type="predicted"/>
<evidence type="ECO:0000313" key="2">
    <source>
        <dbReference type="EMBL" id="ETV72315.1"/>
    </source>
</evidence>
<reference evidence="2" key="1">
    <citation type="submission" date="2013-12" db="EMBL/GenBank/DDBJ databases">
        <title>The Genome Sequence of Aphanomyces astaci APO3.</title>
        <authorList>
            <consortium name="The Broad Institute Genomics Platform"/>
            <person name="Russ C."/>
            <person name="Tyler B."/>
            <person name="van West P."/>
            <person name="Dieguez-Uribeondo J."/>
            <person name="Young S.K."/>
            <person name="Zeng Q."/>
            <person name="Gargeya S."/>
            <person name="Fitzgerald M."/>
            <person name="Abouelleil A."/>
            <person name="Alvarado L."/>
            <person name="Chapman S.B."/>
            <person name="Gainer-Dewar J."/>
            <person name="Goldberg J."/>
            <person name="Griggs A."/>
            <person name="Gujja S."/>
            <person name="Hansen M."/>
            <person name="Howarth C."/>
            <person name="Imamovic A."/>
            <person name="Ireland A."/>
            <person name="Larimer J."/>
            <person name="McCowan C."/>
            <person name="Murphy C."/>
            <person name="Pearson M."/>
            <person name="Poon T.W."/>
            <person name="Priest M."/>
            <person name="Roberts A."/>
            <person name="Saif S."/>
            <person name="Shea T."/>
            <person name="Sykes S."/>
            <person name="Wortman J."/>
            <person name="Nusbaum C."/>
            <person name="Birren B."/>
        </authorList>
    </citation>
    <scope>NUCLEOTIDE SEQUENCE [LARGE SCALE GENOMIC DNA]</scope>
    <source>
        <strain evidence="2">APO3</strain>
    </source>
</reference>
<gene>
    <name evidence="2" type="ORF">H257_12479</name>
</gene>
<name>W4FXT5_APHAT</name>
<protein>
    <submittedName>
        <fullName evidence="2">Uncharacterized protein</fullName>
    </submittedName>
</protein>
<keyword evidence="1" id="KW-0472">Membrane</keyword>
<feature type="transmembrane region" description="Helical" evidence="1">
    <location>
        <begin position="71"/>
        <end position="90"/>
    </location>
</feature>